<proteinExistence type="predicted"/>
<dbReference type="PANTHER" id="PTHR23507">
    <property type="entry name" value="ZGC:174356"/>
    <property type="match status" value="1"/>
</dbReference>
<evidence type="ECO:0000256" key="5">
    <source>
        <dbReference type="SAM" id="Phobius"/>
    </source>
</evidence>
<feature type="transmembrane region" description="Helical" evidence="5">
    <location>
        <begin position="68"/>
        <end position="89"/>
    </location>
</feature>
<feature type="transmembrane region" description="Helical" evidence="5">
    <location>
        <begin position="314"/>
        <end position="332"/>
    </location>
</feature>
<dbReference type="Gene3D" id="1.20.1250.20">
    <property type="entry name" value="MFS general substrate transporter like domains"/>
    <property type="match status" value="1"/>
</dbReference>
<dbReference type="InterPro" id="IPR036259">
    <property type="entry name" value="MFS_trans_sf"/>
</dbReference>
<keyword evidence="4 5" id="KW-0472">Membrane</keyword>
<evidence type="ECO:0000256" key="1">
    <source>
        <dbReference type="ARBA" id="ARBA00004141"/>
    </source>
</evidence>
<feature type="transmembrane region" description="Helical" evidence="5">
    <location>
        <begin position="220"/>
        <end position="243"/>
    </location>
</feature>
<dbReference type="Pfam" id="PF07690">
    <property type="entry name" value="MFS_1"/>
    <property type="match status" value="1"/>
</dbReference>
<dbReference type="OMA" id="RIDIYMM"/>
<feature type="transmembrane region" description="Helical" evidence="5">
    <location>
        <begin position="439"/>
        <end position="462"/>
    </location>
</feature>
<dbReference type="InterPro" id="IPR011701">
    <property type="entry name" value="MFS"/>
</dbReference>
<feature type="transmembrane region" description="Helical" evidence="5">
    <location>
        <begin position="474"/>
        <end position="494"/>
    </location>
</feature>
<organism evidence="6 7">
    <name type="scientific">Stegodyphus mimosarum</name>
    <name type="common">African social velvet spider</name>
    <dbReference type="NCBI Taxonomy" id="407821"/>
    <lineage>
        <taxon>Eukaryota</taxon>
        <taxon>Metazoa</taxon>
        <taxon>Ecdysozoa</taxon>
        <taxon>Arthropoda</taxon>
        <taxon>Chelicerata</taxon>
        <taxon>Arachnida</taxon>
        <taxon>Araneae</taxon>
        <taxon>Araneomorphae</taxon>
        <taxon>Entelegynae</taxon>
        <taxon>Eresoidea</taxon>
        <taxon>Eresidae</taxon>
        <taxon>Stegodyphus</taxon>
    </lineage>
</organism>
<accession>A0A087T2A8</accession>
<feature type="non-terminal residue" evidence="6">
    <location>
        <position position="518"/>
    </location>
</feature>
<name>A0A087T2A8_STEMI</name>
<evidence type="ECO:0000256" key="3">
    <source>
        <dbReference type="ARBA" id="ARBA00022989"/>
    </source>
</evidence>
<reference evidence="6 7" key="1">
    <citation type="submission" date="2013-11" db="EMBL/GenBank/DDBJ databases">
        <title>Genome sequencing of Stegodyphus mimosarum.</title>
        <authorList>
            <person name="Bechsgaard J."/>
        </authorList>
    </citation>
    <scope>NUCLEOTIDE SEQUENCE [LARGE SCALE GENOMIC DNA]</scope>
</reference>
<feature type="transmembrane region" description="Helical" evidence="5">
    <location>
        <begin position="407"/>
        <end position="427"/>
    </location>
</feature>
<comment type="subcellular location">
    <subcellularLocation>
        <location evidence="1">Membrane</location>
        <topology evidence="1">Multi-pass membrane protein</topology>
    </subcellularLocation>
</comment>
<keyword evidence="7" id="KW-1185">Reference proteome</keyword>
<protein>
    <submittedName>
        <fullName evidence="6">Proton-coupled folate transporter</fullName>
    </submittedName>
</protein>
<dbReference type="Proteomes" id="UP000054359">
    <property type="component" value="Unassembled WGS sequence"/>
</dbReference>
<dbReference type="GO" id="GO:0016020">
    <property type="term" value="C:membrane"/>
    <property type="evidence" value="ECO:0007669"/>
    <property type="project" value="UniProtKB-SubCell"/>
</dbReference>
<feature type="transmembrane region" description="Helical" evidence="5">
    <location>
        <begin position="183"/>
        <end position="208"/>
    </location>
</feature>
<evidence type="ECO:0000256" key="2">
    <source>
        <dbReference type="ARBA" id="ARBA00022692"/>
    </source>
</evidence>
<feature type="transmembrane region" description="Helical" evidence="5">
    <location>
        <begin position="156"/>
        <end position="177"/>
    </location>
</feature>
<evidence type="ECO:0000256" key="4">
    <source>
        <dbReference type="ARBA" id="ARBA00023136"/>
    </source>
</evidence>
<feature type="transmembrane region" description="Helical" evidence="5">
    <location>
        <begin position="249"/>
        <end position="270"/>
    </location>
</feature>
<sequence length="518" mass="57929">MTGTGQISTISQRESISQYSYQGTIYDPPTPLHFENPKPPDPKLSLLQIVRSKLLKLGAQLKKRKLEFVAFLFTFSYVLTRISSTSMILDKVCLVHFEYPEFVCQNLENYSEIKSAIEVVATNYQLGHTLIQTVPATLLACFIGPWSDHYGRRFPVLLALTGMILDNFGSVFCAYYLNTRVEYYYIPAIFTGIFGGVVSLLAVVYSYASDTTPVERRTMKYAFIEISSGFALPLGALSGGWIYNFLGYPAVFFFSSGGMVLSFIWVSFMLDETRGIGNRDTWKIKLKNLFSCRTFKESFIATAKERPHQGRKQIVLLILSMCFIIITTNSTGDVNYLYVHHQFNWSNTEYSTITALYSVFAIILLFTVIPLLKFFKAGDATLGLLGTISLLIKYAGVGLAWKPVVYHIASICGLLGGCAPLAVRSRISKVVSNEDLGKVFSFVATTESLLPILATVFVSQMFNAFITTFPGMPYIMLAIFLIVPLSVFIWISCIPKVSYEDICQTEVTPKDTYNAIST</sequence>
<keyword evidence="2 5" id="KW-0812">Transmembrane</keyword>
<feature type="transmembrane region" description="Helical" evidence="5">
    <location>
        <begin position="352"/>
        <end position="375"/>
    </location>
</feature>
<evidence type="ECO:0000313" key="7">
    <source>
        <dbReference type="Proteomes" id="UP000054359"/>
    </source>
</evidence>
<gene>
    <name evidence="6" type="ORF">X975_04743</name>
</gene>
<evidence type="ECO:0000313" key="6">
    <source>
        <dbReference type="EMBL" id="KFM59247.1"/>
    </source>
</evidence>
<feature type="transmembrane region" description="Helical" evidence="5">
    <location>
        <begin position="126"/>
        <end position="144"/>
    </location>
</feature>
<dbReference type="PANTHER" id="PTHR23507:SF1">
    <property type="entry name" value="FI18259P1-RELATED"/>
    <property type="match status" value="1"/>
</dbReference>
<dbReference type="SUPFAM" id="SSF103473">
    <property type="entry name" value="MFS general substrate transporter"/>
    <property type="match status" value="1"/>
</dbReference>
<keyword evidence="3 5" id="KW-1133">Transmembrane helix</keyword>
<dbReference type="GO" id="GO:0022857">
    <property type="term" value="F:transmembrane transporter activity"/>
    <property type="evidence" value="ECO:0007669"/>
    <property type="project" value="InterPro"/>
</dbReference>
<dbReference type="AlphaFoldDB" id="A0A087T2A8"/>
<dbReference type="OrthoDB" id="6415315at2759"/>
<dbReference type="EMBL" id="KK113066">
    <property type="protein sequence ID" value="KFM59247.1"/>
    <property type="molecule type" value="Genomic_DNA"/>
</dbReference>
<feature type="transmembrane region" description="Helical" evidence="5">
    <location>
        <begin position="382"/>
        <end position="401"/>
    </location>
</feature>